<keyword evidence="3" id="KW-0378">Hydrolase</keyword>
<dbReference type="InterPro" id="IPR032466">
    <property type="entry name" value="Metal_Hydrolase"/>
</dbReference>
<organism evidence="3 4">
    <name type="scientific">Mycobacterium kansasii</name>
    <dbReference type="NCBI Taxonomy" id="1768"/>
    <lineage>
        <taxon>Bacteria</taxon>
        <taxon>Bacillati</taxon>
        <taxon>Actinomycetota</taxon>
        <taxon>Actinomycetes</taxon>
        <taxon>Mycobacteriales</taxon>
        <taxon>Mycobacteriaceae</taxon>
        <taxon>Mycobacterium</taxon>
    </lineage>
</organism>
<reference evidence="3 4" key="1">
    <citation type="submission" date="2017-02" db="EMBL/GenBank/DDBJ databases">
        <title>Complete genome sequences of Mycobacterium kansasii strains isolated from rhesus macaques.</title>
        <authorList>
            <person name="Panda A."/>
            <person name="Nagaraj S."/>
            <person name="Zhao X."/>
            <person name="Tettelin H."/>
            <person name="Detolla L.J."/>
        </authorList>
    </citation>
    <scope>NUCLEOTIDE SEQUENCE [LARGE SCALE GENOMIC DNA]</scope>
    <source>
        <strain evidence="3 4">11-3469</strain>
    </source>
</reference>
<dbReference type="GO" id="GO:0016810">
    <property type="term" value="F:hydrolase activity, acting on carbon-nitrogen (but not peptide) bonds"/>
    <property type="evidence" value="ECO:0007669"/>
    <property type="project" value="InterPro"/>
</dbReference>
<dbReference type="Proteomes" id="UP000188532">
    <property type="component" value="Unassembled WGS sequence"/>
</dbReference>
<dbReference type="STRING" id="1768.B1T50_01725"/>
<gene>
    <name evidence="3" type="ORF">BZL29_8311</name>
</gene>
<comment type="caution">
    <text evidence="3">The sequence shown here is derived from an EMBL/GenBank/DDBJ whole genome shotgun (WGS) entry which is preliminary data.</text>
</comment>
<dbReference type="Gene3D" id="3.10.310.70">
    <property type="match status" value="1"/>
</dbReference>
<feature type="region of interest" description="Disordered" evidence="1">
    <location>
        <begin position="456"/>
        <end position="486"/>
    </location>
</feature>
<dbReference type="InterPro" id="IPR011059">
    <property type="entry name" value="Metal-dep_hydrolase_composite"/>
</dbReference>
<proteinExistence type="predicted"/>
<evidence type="ECO:0000259" key="2">
    <source>
        <dbReference type="Pfam" id="PF07969"/>
    </source>
</evidence>
<sequence>MTQITSKLLVNGRIYSPTHPDATAMVVRGDIVAWLGTDDVARDQFPDVDVQDLDGAFVAPGFVDSHIHLSATGLTLSGLDLRSATSRAECLRMVGDYAAANPGRPIWGHGWDESAWPERSAPNTADLDAVLGDRPAYLARVDVHSALASSAVRRLVPQLPAAAGFAAQQPLTGDAHHLVRAAARDLLTDAQLAEARSAALEALAASGVVAVHECAGPQIGGLDDWLALRSLQHGVEVIGYWGEAVTTPTQARALKEQTGARGLAGDLFVDGALGSRTAWLHQPYADAPGCTGTCHLDPDAIEAHLRACTEAAVTAGFHVIGDAAVSAVVAALERVVDELGVVAVARCGHRLEHVEMVTAEQAAKLGAWGVIASVQPSFDALWGGVDGMYAQRLGPDRGCRLNPLALLASQGVPLALGSDAPVTGFDPWVSVAAAVNHRTPGSAVSARAAFVAATRGDGGPAVSATGRPASWRRARRPRTPCGKSMPWTSACRATPFSVGPPTRGPGCRRYRGWVRRTPCRAADKPCIGVRSSMARGWPGRKAPNLDRGEIDPAVEAPDDDVAADPAEAQESARDAGTSTVTTRLSAAARPRLSAIGAGAATRLPGCGPQSGRVCRACWSVSEPVCCCMPASRRSTGGGRPSSRSRC</sequence>
<dbReference type="Pfam" id="PF07969">
    <property type="entry name" value="Amidohydro_3"/>
    <property type="match status" value="1"/>
</dbReference>
<dbReference type="AlphaFoldDB" id="A0A1V3WD30"/>
<dbReference type="Gene3D" id="3.20.20.140">
    <property type="entry name" value="Metal-dependent hydrolases"/>
    <property type="match status" value="1"/>
</dbReference>
<dbReference type="SUPFAM" id="SSF51556">
    <property type="entry name" value="Metallo-dependent hydrolases"/>
    <property type="match status" value="1"/>
</dbReference>
<evidence type="ECO:0000313" key="3">
    <source>
        <dbReference type="EMBL" id="OOK64326.1"/>
    </source>
</evidence>
<dbReference type="PANTHER" id="PTHR22642">
    <property type="entry name" value="IMIDAZOLONEPROPIONASE"/>
    <property type="match status" value="1"/>
</dbReference>
<evidence type="ECO:0000256" key="1">
    <source>
        <dbReference type="SAM" id="MobiDB-lite"/>
    </source>
</evidence>
<dbReference type="InterPro" id="IPR013108">
    <property type="entry name" value="Amidohydro_3"/>
</dbReference>
<dbReference type="SUPFAM" id="SSF51338">
    <property type="entry name" value="Composite domain of metallo-dependent hydrolases"/>
    <property type="match status" value="1"/>
</dbReference>
<feature type="region of interest" description="Disordered" evidence="1">
    <location>
        <begin position="530"/>
        <end position="580"/>
    </location>
</feature>
<name>A0A1V3WD30_MYCKA</name>
<feature type="domain" description="Amidohydrolase 3" evidence="2">
    <location>
        <begin position="49"/>
        <end position="455"/>
    </location>
</feature>
<dbReference type="EMBL" id="MVBN01000013">
    <property type="protein sequence ID" value="OOK64326.1"/>
    <property type="molecule type" value="Genomic_DNA"/>
</dbReference>
<accession>A0A1V3WD30</accession>
<protein>
    <submittedName>
        <fullName evidence="3">Amidohydrolase family protein</fullName>
    </submittedName>
</protein>
<dbReference type="Gene3D" id="2.30.40.10">
    <property type="entry name" value="Urease, subunit C, domain 1"/>
    <property type="match status" value="1"/>
</dbReference>
<evidence type="ECO:0000313" key="4">
    <source>
        <dbReference type="Proteomes" id="UP000188532"/>
    </source>
</evidence>
<dbReference type="PANTHER" id="PTHR22642:SF2">
    <property type="entry name" value="PROTEIN LONG AFTER FAR-RED 3"/>
    <property type="match status" value="1"/>
</dbReference>